<dbReference type="AlphaFoldDB" id="A0A918PYN5"/>
<gene>
    <name evidence="1" type="ORF">GCM10011273_11510</name>
</gene>
<sequence>MAVNAASGDAAAAALSAAATVAIVPENKLVVRYRLISSGRTGVGGTNGIFRLAS</sequence>
<keyword evidence="2" id="KW-1185">Reference proteome</keyword>
<protein>
    <submittedName>
        <fullName evidence="1">Uncharacterized protein</fullName>
    </submittedName>
</protein>
<reference evidence="1" key="1">
    <citation type="journal article" date="2014" name="Int. J. Syst. Evol. Microbiol.">
        <title>Complete genome sequence of Corynebacterium casei LMG S-19264T (=DSM 44701T), isolated from a smear-ripened cheese.</title>
        <authorList>
            <consortium name="US DOE Joint Genome Institute (JGI-PGF)"/>
            <person name="Walter F."/>
            <person name="Albersmeier A."/>
            <person name="Kalinowski J."/>
            <person name="Ruckert C."/>
        </authorList>
    </citation>
    <scope>NUCLEOTIDE SEQUENCE</scope>
    <source>
        <strain evidence="1">KCTC 32296</strain>
    </source>
</reference>
<comment type="caution">
    <text evidence="1">The sequence shown here is derived from an EMBL/GenBank/DDBJ whole genome shotgun (WGS) entry which is preliminary data.</text>
</comment>
<proteinExistence type="predicted"/>
<accession>A0A918PYN5</accession>
<evidence type="ECO:0000313" key="2">
    <source>
        <dbReference type="Proteomes" id="UP000662572"/>
    </source>
</evidence>
<evidence type="ECO:0000313" key="1">
    <source>
        <dbReference type="EMBL" id="GGZ27521.1"/>
    </source>
</evidence>
<name>A0A918PYN5_9CAUL</name>
<dbReference type="EMBL" id="BMZB01000001">
    <property type="protein sequence ID" value="GGZ27521.1"/>
    <property type="molecule type" value="Genomic_DNA"/>
</dbReference>
<dbReference type="Proteomes" id="UP000662572">
    <property type="component" value="Unassembled WGS sequence"/>
</dbReference>
<reference evidence="1" key="2">
    <citation type="submission" date="2020-09" db="EMBL/GenBank/DDBJ databases">
        <authorList>
            <person name="Sun Q."/>
            <person name="Kim S."/>
        </authorList>
    </citation>
    <scope>NUCLEOTIDE SEQUENCE</scope>
    <source>
        <strain evidence="1">KCTC 32296</strain>
    </source>
</reference>
<organism evidence="1 2">
    <name type="scientific">Asticcacaulis endophyticus</name>
    <dbReference type="NCBI Taxonomy" id="1395890"/>
    <lineage>
        <taxon>Bacteria</taxon>
        <taxon>Pseudomonadati</taxon>
        <taxon>Pseudomonadota</taxon>
        <taxon>Alphaproteobacteria</taxon>
        <taxon>Caulobacterales</taxon>
        <taxon>Caulobacteraceae</taxon>
        <taxon>Asticcacaulis</taxon>
    </lineage>
</organism>